<dbReference type="EMBL" id="NFKP01000035">
    <property type="protein sequence ID" value="OUP67373.1"/>
    <property type="molecule type" value="Genomic_DNA"/>
</dbReference>
<gene>
    <name evidence="1" type="ORF">B5F11_18445</name>
</gene>
<sequence length="479" mass="55038">MLIGCMNGTEDIKLTNSRSKNEFSNRKEIETSALKELISSQQGDSYTYSQRLLSDTIYMISPNSDDFGEMSDKIHQTIDDIGQELFRKAIENDFRKCIIYCQIVGQNDQFVSLSFSVKMSDQEEQESWDFRSLNVLKKGGVFTIQDVYDTDDPQFLETVMESGDTISLYEGNDKQEKAGRFCTEEELDSPRVYGGCLRDKTALIAVIGPVKNEAVRRTYQIPKDEVLLRVYQVPYEALEKWERKELKAKPFEVPAEKDDVENDAYGWNGGWQGTDRTVPVSTFTNGVPADYSYEMHTYELNNHDTSVTYPIFFGMKNQEVQEKINEAIKKQTFDFFESVLTVHGPLGTCRVECEVHGATADFVSVSMYYTRAAYFGRAQYYYRTFNYLLSDGTRFDFANVYNIGDNIAKEVIKPQYNLHHETQEDMEEHYRSFLYTGSLPSGPAYFTTDKVGFAIANGATSNPFFFEVPYEALREWEKS</sequence>
<organism evidence="1 2">
    <name type="scientific">Anaerotruncus colihominis</name>
    <dbReference type="NCBI Taxonomy" id="169435"/>
    <lineage>
        <taxon>Bacteria</taxon>
        <taxon>Bacillati</taxon>
        <taxon>Bacillota</taxon>
        <taxon>Clostridia</taxon>
        <taxon>Eubacteriales</taxon>
        <taxon>Oscillospiraceae</taxon>
        <taxon>Anaerotruncus</taxon>
    </lineage>
</organism>
<dbReference type="AlphaFoldDB" id="A0A1Y4MZ39"/>
<reference evidence="2" key="1">
    <citation type="submission" date="2017-04" db="EMBL/GenBank/DDBJ databases">
        <title>Function of individual gut microbiota members based on whole genome sequencing of pure cultures obtained from chicken caecum.</title>
        <authorList>
            <person name="Medvecky M."/>
            <person name="Cejkova D."/>
            <person name="Polansky O."/>
            <person name="Karasova D."/>
            <person name="Kubasova T."/>
            <person name="Cizek A."/>
            <person name="Rychlik I."/>
        </authorList>
    </citation>
    <scope>NUCLEOTIDE SEQUENCE [LARGE SCALE GENOMIC DNA]</scope>
    <source>
        <strain evidence="2">An175</strain>
    </source>
</reference>
<dbReference type="Proteomes" id="UP000196386">
    <property type="component" value="Unassembled WGS sequence"/>
</dbReference>
<evidence type="ECO:0000313" key="2">
    <source>
        <dbReference type="Proteomes" id="UP000196386"/>
    </source>
</evidence>
<evidence type="ECO:0000313" key="1">
    <source>
        <dbReference type="EMBL" id="OUP67373.1"/>
    </source>
</evidence>
<evidence type="ECO:0008006" key="3">
    <source>
        <dbReference type="Google" id="ProtNLM"/>
    </source>
</evidence>
<accession>A0A1Y4MZ39</accession>
<protein>
    <recommendedName>
        <fullName evidence="3">DUF4163 domain-containing protein</fullName>
    </recommendedName>
</protein>
<proteinExistence type="predicted"/>
<name>A0A1Y4MZ39_9FIRM</name>
<comment type="caution">
    <text evidence="1">The sequence shown here is derived from an EMBL/GenBank/DDBJ whole genome shotgun (WGS) entry which is preliminary data.</text>
</comment>